<dbReference type="Proteomes" id="UP000005237">
    <property type="component" value="Unassembled WGS sequence"/>
</dbReference>
<dbReference type="EnsemblMetazoa" id="CJA11282.1">
    <property type="protein sequence ID" value="CJA11282.1"/>
    <property type="gene ID" value="WBGene00130486"/>
</dbReference>
<accession>A0A8R1HUD0</accession>
<feature type="binding site" evidence="9">
    <location>
        <begin position="4"/>
        <end position="10"/>
    </location>
    <ligand>
        <name>GTP</name>
        <dbReference type="ChEBI" id="CHEBI:37565"/>
    </ligand>
</feature>
<dbReference type="PROSITE" id="PS51882">
    <property type="entry name" value="G_ALPHA"/>
    <property type="match status" value="1"/>
</dbReference>
<evidence type="ECO:0000256" key="8">
    <source>
        <dbReference type="ARBA" id="ARBA00023288"/>
    </source>
</evidence>
<evidence type="ECO:0000256" key="5">
    <source>
        <dbReference type="ARBA" id="ARBA00023134"/>
    </source>
</evidence>
<name>A0A8R1HUD0_CAEJA</name>
<keyword evidence="5 9" id="KW-0342">GTP-binding</keyword>
<feature type="binding site" evidence="10">
    <location>
        <position position="10"/>
    </location>
    <ligand>
        <name>Mg(2+)</name>
        <dbReference type="ChEBI" id="CHEBI:18420"/>
    </ligand>
</feature>
<evidence type="ECO:0000313" key="12">
    <source>
        <dbReference type="Proteomes" id="UP000005237"/>
    </source>
</evidence>
<dbReference type="SUPFAM" id="SSF52540">
    <property type="entry name" value="P-loop containing nucleoside triphosphate hydrolases"/>
    <property type="match status" value="1"/>
</dbReference>
<dbReference type="InterPro" id="IPR027417">
    <property type="entry name" value="P-loop_NTPase"/>
</dbReference>
<dbReference type="InterPro" id="IPR001019">
    <property type="entry name" value="Gprotein_alpha_su"/>
</dbReference>
<dbReference type="SMART" id="SM00275">
    <property type="entry name" value="G_alpha"/>
    <property type="match status" value="1"/>
</dbReference>
<evidence type="ECO:0000256" key="2">
    <source>
        <dbReference type="ARBA" id="ARBA00022723"/>
    </source>
</evidence>
<dbReference type="GO" id="GO:0005834">
    <property type="term" value="C:heterotrimeric G-protein complex"/>
    <property type="evidence" value="ECO:0007669"/>
    <property type="project" value="TreeGrafter"/>
</dbReference>
<organism evidence="11 12">
    <name type="scientific">Caenorhabditis japonica</name>
    <dbReference type="NCBI Taxonomy" id="281687"/>
    <lineage>
        <taxon>Eukaryota</taxon>
        <taxon>Metazoa</taxon>
        <taxon>Ecdysozoa</taxon>
        <taxon>Nematoda</taxon>
        <taxon>Chromadorea</taxon>
        <taxon>Rhabditida</taxon>
        <taxon>Rhabditina</taxon>
        <taxon>Rhabditomorpha</taxon>
        <taxon>Rhabditoidea</taxon>
        <taxon>Rhabditidae</taxon>
        <taxon>Peloderinae</taxon>
        <taxon>Caenorhabditis</taxon>
    </lineage>
</organism>
<evidence type="ECO:0000256" key="6">
    <source>
        <dbReference type="ARBA" id="ARBA00023139"/>
    </source>
</evidence>
<dbReference type="GO" id="GO:0046872">
    <property type="term" value="F:metal ion binding"/>
    <property type="evidence" value="ECO:0007669"/>
    <property type="project" value="UniProtKB-KW"/>
</dbReference>
<evidence type="ECO:0000256" key="10">
    <source>
        <dbReference type="PIRSR" id="PIRSR601019-2"/>
    </source>
</evidence>
<keyword evidence="12" id="KW-1185">Reference proteome</keyword>
<keyword evidence="4 10" id="KW-0460">Magnesium</keyword>
<dbReference type="FunFam" id="3.40.50.300:FF:003800">
    <property type="entry name" value="Guanine nucleotide-binding protein G(k) subunit alpha"/>
    <property type="match status" value="1"/>
</dbReference>
<dbReference type="Pfam" id="PF00503">
    <property type="entry name" value="G-alpha"/>
    <property type="match status" value="1"/>
</dbReference>
<feature type="binding site" evidence="9">
    <location>
        <begin position="29"/>
        <end position="33"/>
    </location>
    <ligand>
        <name>GTP</name>
        <dbReference type="ChEBI" id="CHEBI:37565"/>
    </ligand>
</feature>
<evidence type="ECO:0000256" key="3">
    <source>
        <dbReference type="ARBA" id="ARBA00022741"/>
    </source>
</evidence>
<dbReference type="PANTHER" id="PTHR10218">
    <property type="entry name" value="GTP-BINDING PROTEIN ALPHA SUBUNIT"/>
    <property type="match status" value="1"/>
</dbReference>
<dbReference type="GO" id="GO:0007188">
    <property type="term" value="P:adenylate cyclase-modulating G protein-coupled receptor signaling pathway"/>
    <property type="evidence" value="ECO:0007669"/>
    <property type="project" value="TreeGrafter"/>
</dbReference>
<evidence type="ECO:0000256" key="1">
    <source>
        <dbReference type="ARBA" id="ARBA00022707"/>
    </source>
</evidence>
<evidence type="ECO:0000256" key="9">
    <source>
        <dbReference type="PIRSR" id="PIRSR601019-1"/>
    </source>
</evidence>
<evidence type="ECO:0000313" key="11">
    <source>
        <dbReference type="EnsemblMetazoa" id="CJA11282.1"/>
    </source>
</evidence>
<dbReference type="PANTHER" id="PTHR10218:SF353">
    <property type="entry name" value="GUANINE NUCLEOTIDE-BINDING PROTEIN ALPHA-11 SUBUNIT"/>
    <property type="match status" value="1"/>
</dbReference>
<keyword evidence="7" id="KW-0807">Transducer</keyword>
<keyword evidence="3 9" id="KW-0547">Nucleotide-binding</keyword>
<protein>
    <submittedName>
        <fullName evidence="11">Uncharacterized protein</fullName>
    </submittedName>
</protein>
<dbReference type="PRINTS" id="PR00318">
    <property type="entry name" value="GPROTEINA"/>
</dbReference>
<sequence length="156" mass="17944">MDVLKARVPTTGITEIVFPFREAHLRMIDVGGQRSEQRKWIHCFDNVNGVLFIAAISGYNLFVDDEENPKADGSVGRKNRLRYSMELFKRIANHQCFNKKTAIILFLNKIDIFKEKIVNHPLDLCFKNYKGPAQSLEPAAKYVADRFSRLVNAEIQ</sequence>
<feature type="binding site" evidence="9">
    <location>
        <begin position="108"/>
        <end position="111"/>
    </location>
    <ligand>
        <name>GTP</name>
        <dbReference type="ChEBI" id="CHEBI:37565"/>
    </ligand>
</feature>
<keyword evidence="1" id="KW-0519">Myristate</keyword>
<dbReference type="GO" id="GO:0003924">
    <property type="term" value="F:GTPase activity"/>
    <property type="evidence" value="ECO:0007669"/>
    <property type="project" value="InterPro"/>
</dbReference>
<keyword evidence="8" id="KW-0449">Lipoprotein</keyword>
<reference evidence="12" key="1">
    <citation type="submission" date="2010-08" db="EMBL/GenBank/DDBJ databases">
        <authorList>
            <consortium name="Caenorhabditis japonica Sequencing Consortium"/>
            <person name="Wilson R.K."/>
        </authorList>
    </citation>
    <scope>NUCLEOTIDE SEQUENCE [LARGE SCALE GENOMIC DNA]</scope>
    <source>
        <strain evidence="12">DF5081</strain>
    </source>
</reference>
<dbReference type="GO" id="GO:0031683">
    <property type="term" value="F:G-protein beta/gamma-subunit complex binding"/>
    <property type="evidence" value="ECO:0007669"/>
    <property type="project" value="InterPro"/>
</dbReference>
<keyword evidence="2 10" id="KW-0479">Metal-binding</keyword>
<evidence type="ECO:0000256" key="7">
    <source>
        <dbReference type="ARBA" id="ARBA00023224"/>
    </source>
</evidence>
<dbReference type="GO" id="GO:0001664">
    <property type="term" value="F:G protein-coupled receptor binding"/>
    <property type="evidence" value="ECO:0007669"/>
    <property type="project" value="TreeGrafter"/>
</dbReference>
<dbReference type="GO" id="GO:0005737">
    <property type="term" value="C:cytoplasm"/>
    <property type="evidence" value="ECO:0007669"/>
    <property type="project" value="TreeGrafter"/>
</dbReference>
<dbReference type="Gene3D" id="3.40.50.300">
    <property type="entry name" value="P-loop containing nucleotide triphosphate hydrolases"/>
    <property type="match status" value="1"/>
</dbReference>
<evidence type="ECO:0000256" key="4">
    <source>
        <dbReference type="ARBA" id="ARBA00022842"/>
    </source>
</evidence>
<keyword evidence="6" id="KW-0564">Palmitate</keyword>
<dbReference type="AlphaFoldDB" id="A0A8R1HUD0"/>
<reference evidence="11" key="2">
    <citation type="submission" date="2022-06" db="UniProtKB">
        <authorList>
            <consortium name="EnsemblMetazoa"/>
        </authorList>
    </citation>
    <scope>IDENTIFICATION</scope>
    <source>
        <strain evidence="11">DF5081</strain>
    </source>
</reference>
<dbReference type="GO" id="GO:0005525">
    <property type="term" value="F:GTP binding"/>
    <property type="evidence" value="ECO:0007669"/>
    <property type="project" value="UniProtKB-KW"/>
</dbReference>
<proteinExistence type="predicted"/>